<accession>A0ABP8J7U1</accession>
<protein>
    <submittedName>
        <fullName evidence="1">Winged helix-turn-helix domain-containing protein</fullName>
    </submittedName>
</protein>
<comment type="caution">
    <text evidence="1">The sequence shown here is derived from an EMBL/GenBank/DDBJ whole genome shotgun (WGS) entry which is preliminary data.</text>
</comment>
<sequence>MLRLRRLVGGRAVVGPNLSHPWSSVAAVRIAKHTARRIALAAQGFEPGFAPRSVPTMRSVQKVIDRVRLLQIDSVNVVTRSQYLPVFARIGPYDRALLDRARDATPRRLVETWAHEASLVPPDVWPLLRYRHASERTVGRVASFESRHPGTLDRIRTELAGLPPVTARELEAALEHDQVVEKTHWGWNWSAVKEGLEVLFRLGEVTSAGRTQQFERLYAPTVAVLGDVPAVPPTEALAELTRQSARAVGIGSPRCIRDYFRLSTAEAAPAIAAMRASGELLDVEVPDWPGPVYLHADALRPRRIDARVLLSPFDPVVWQRERAEALFDFRYRIEIYTPRHKRVHGYYVLPFLFGDRIVARCDVKADRAAATLLVHSTTWEPECRSPESEAALEQTVAEMAGWLDLESYRFA</sequence>
<dbReference type="PANTHER" id="PTHR30528">
    <property type="entry name" value="CYTOPLASMIC PROTEIN"/>
    <property type="match status" value="1"/>
</dbReference>
<dbReference type="EMBL" id="BAABFR010000009">
    <property type="protein sequence ID" value="GAA4386444.1"/>
    <property type="molecule type" value="Genomic_DNA"/>
</dbReference>
<dbReference type="Pfam" id="PF06224">
    <property type="entry name" value="AlkZ-like"/>
    <property type="match status" value="1"/>
</dbReference>
<proteinExistence type="predicted"/>
<organism evidence="1 2">
    <name type="scientific">Tsukamurella soli</name>
    <dbReference type="NCBI Taxonomy" id="644556"/>
    <lineage>
        <taxon>Bacteria</taxon>
        <taxon>Bacillati</taxon>
        <taxon>Actinomycetota</taxon>
        <taxon>Actinomycetes</taxon>
        <taxon>Mycobacteriales</taxon>
        <taxon>Tsukamurellaceae</taxon>
        <taxon>Tsukamurella</taxon>
    </lineage>
</organism>
<dbReference type="InterPro" id="IPR009351">
    <property type="entry name" value="AlkZ-like"/>
</dbReference>
<gene>
    <name evidence="1" type="ORF">GCM10023147_09740</name>
</gene>
<keyword evidence="2" id="KW-1185">Reference proteome</keyword>
<evidence type="ECO:0000313" key="2">
    <source>
        <dbReference type="Proteomes" id="UP001500635"/>
    </source>
</evidence>
<reference evidence="2" key="1">
    <citation type="journal article" date="2019" name="Int. J. Syst. Evol. Microbiol.">
        <title>The Global Catalogue of Microorganisms (GCM) 10K type strain sequencing project: providing services to taxonomists for standard genome sequencing and annotation.</title>
        <authorList>
            <consortium name="The Broad Institute Genomics Platform"/>
            <consortium name="The Broad Institute Genome Sequencing Center for Infectious Disease"/>
            <person name="Wu L."/>
            <person name="Ma J."/>
        </authorList>
    </citation>
    <scope>NUCLEOTIDE SEQUENCE [LARGE SCALE GENOMIC DNA]</scope>
    <source>
        <strain evidence="2">JCM 17688</strain>
    </source>
</reference>
<name>A0ABP8J7U1_9ACTN</name>
<dbReference type="Proteomes" id="UP001500635">
    <property type="component" value="Unassembled WGS sequence"/>
</dbReference>
<dbReference type="PANTHER" id="PTHR30528:SF0">
    <property type="entry name" value="CYTOPLASMIC PROTEIN"/>
    <property type="match status" value="1"/>
</dbReference>
<evidence type="ECO:0000313" key="1">
    <source>
        <dbReference type="EMBL" id="GAA4386444.1"/>
    </source>
</evidence>